<dbReference type="GO" id="GO:0035438">
    <property type="term" value="F:cyclic-di-GMP binding"/>
    <property type="evidence" value="ECO:0007669"/>
    <property type="project" value="InterPro"/>
</dbReference>
<gene>
    <name evidence="4" type="ordered locus">Spith_1397</name>
</gene>
<dbReference type="Gene3D" id="2.40.10.220">
    <property type="entry name" value="predicted glycosyltransferase like domains"/>
    <property type="match status" value="1"/>
</dbReference>
<evidence type="ECO:0000313" key="5">
    <source>
        <dbReference type="Proteomes" id="UP000007254"/>
    </source>
</evidence>
<dbReference type="EMBL" id="CP002903">
    <property type="protein sequence ID" value="AEJ61661.1"/>
    <property type="molecule type" value="Genomic_DNA"/>
</dbReference>
<dbReference type="Pfam" id="PF07238">
    <property type="entry name" value="PilZ"/>
    <property type="match status" value="1"/>
</dbReference>
<proteinExistence type="predicted"/>
<keyword evidence="1" id="KW-0472">Membrane</keyword>
<feature type="domain" description="Type III secretion system flagellar brake protein YcgR PilZN" evidence="3">
    <location>
        <begin position="150"/>
        <end position="232"/>
    </location>
</feature>
<dbReference type="OrthoDB" id="356259at2"/>
<name>G0GFW8_WINT7</name>
<dbReference type="RefSeq" id="WP_014624996.1">
    <property type="nucleotide sequence ID" value="NC_017583.1"/>
</dbReference>
<evidence type="ECO:0000259" key="3">
    <source>
        <dbReference type="Pfam" id="PF12945"/>
    </source>
</evidence>
<dbReference type="Proteomes" id="UP000007254">
    <property type="component" value="Chromosome"/>
</dbReference>
<evidence type="ECO:0000313" key="4">
    <source>
        <dbReference type="EMBL" id="AEJ61661.1"/>
    </source>
</evidence>
<dbReference type="HOGENOM" id="CLU_063055_0_0_12"/>
<feature type="transmembrane region" description="Helical" evidence="1">
    <location>
        <begin position="20"/>
        <end position="40"/>
    </location>
</feature>
<dbReference type="InterPro" id="IPR009926">
    <property type="entry name" value="T3SS_YcgR_PilZN"/>
</dbReference>
<accession>G0GFW8</accession>
<sequence>MPLLRYEFQFFTETDPTTNLIMILVLIGAVLLTVVVGKLTSQRSGGGARSLSGLGTFSFRRSAKKIGLTRHYIRLLEGLVKKYRVPNPERVLHNSPVLDNILRREMAEIEESRLPDAEKDLRKHHLFLIKQVIEANSPRRGTLGSTRQLKPGEEVKLYLPHNRRLYLSEVAENTPTYLGIRAPLDEQGRLVKLPPGSRVHLSFVRYGTQLFSAPATIRHVSTRSSIPILYIDHLSRVPQVMKRRHKRIDFNAPTYFYKVQIVEGTGRRREAVVNTGQRYNGTIIDLSAGGCGVRTYYPLPPGSLLRLDFRTDLGEPISAYGKVRGVTTERGKGTIMHVMFTSMSRHQLNELREIIYDMRPGLSPSPSRY</sequence>
<protein>
    <submittedName>
        <fullName evidence="4">Type IV pilus assembly PilZ</fullName>
    </submittedName>
</protein>
<dbReference type="KEGG" id="stq:Spith_1397"/>
<dbReference type="SUPFAM" id="SSF141371">
    <property type="entry name" value="PilZ domain-like"/>
    <property type="match status" value="1"/>
</dbReference>
<evidence type="ECO:0000259" key="2">
    <source>
        <dbReference type="Pfam" id="PF07238"/>
    </source>
</evidence>
<reference evidence="4 5" key="1">
    <citation type="submission" date="2011-06" db="EMBL/GenBank/DDBJ databases">
        <title>The complete genome of Spirochaeta thermophila DSM 6578.</title>
        <authorList>
            <consortium name="US DOE Joint Genome Institute (JGI-PGF)"/>
            <person name="Lucas S."/>
            <person name="Lapidus A."/>
            <person name="Bruce D."/>
            <person name="Goodwin L."/>
            <person name="Pitluck S."/>
            <person name="Peters L."/>
            <person name="Kyrpides N."/>
            <person name="Mavromatis K."/>
            <person name="Ivanova N."/>
            <person name="Mikailova N."/>
            <person name="Pagani I."/>
            <person name="Chertkov O."/>
            <person name="Detter J.C."/>
            <person name="Tapia R."/>
            <person name="Han C."/>
            <person name="Land M."/>
            <person name="Hauser L."/>
            <person name="Markowitz V."/>
            <person name="Cheng J.-F."/>
            <person name="Hugenholtz P."/>
            <person name="Woyke T."/>
            <person name="Wu D."/>
            <person name="Spring S."/>
            <person name="Merkhoffer B."/>
            <person name="Schneider S."/>
            <person name="Klenk H.-P."/>
            <person name="Eisen J.A."/>
        </authorList>
    </citation>
    <scope>NUCLEOTIDE SEQUENCE [LARGE SCALE GENOMIC DNA]</scope>
    <source>
        <strain evidence="5">ATCC 700085 / DSM 6578 / Z-1203</strain>
    </source>
</reference>
<organism evidence="4 5">
    <name type="scientific">Winmispira thermophila (strain ATCC 700085 / DSM 6578 / Z-1203)</name>
    <name type="common">Spirochaeta thermophila</name>
    <dbReference type="NCBI Taxonomy" id="869211"/>
    <lineage>
        <taxon>Bacteria</taxon>
        <taxon>Pseudomonadati</taxon>
        <taxon>Spirochaetota</taxon>
        <taxon>Spirochaetia</taxon>
        <taxon>Winmispirales</taxon>
        <taxon>Winmispiraceae</taxon>
        <taxon>Winmispira</taxon>
    </lineage>
</organism>
<feature type="domain" description="PilZ" evidence="2">
    <location>
        <begin position="272"/>
        <end position="356"/>
    </location>
</feature>
<dbReference type="Pfam" id="PF12945">
    <property type="entry name" value="PilZNR"/>
    <property type="match status" value="1"/>
</dbReference>
<keyword evidence="5" id="KW-1185">Reference proteome</keyword>
<dbReference type="InterPro" id="IPR009875">
    <property type="entry name" value="PilZ_domain"/>
</dbReference>
<evidence type="ECO:0000256" key="1">
    <source>
        <dbReference type="SAM" id="Phobius"/>
    </source>
</evidence>
<keyword evidence="1" id="KW-1133">Transmembrane helix</keyword>
<dbReference type="AlphaFoldDB" id="G0GFW8"/>
<keyword evidence="1" id="KW-0812">Transmembrane</keyword>
<dbReference type="STRING" id="869211.Spith_1397"/>